<name>A0A6P1NHD6_9PROT</name>
<evidence type="ECO:0000259" key="1">
    <source>
        <dbReference type="Pfam" id="PF00534"/>
    </source>
</evidence>
<dbReference type="RefSeq" id="WP_160618150.1">
    <property type="nucleotide sequence ID" value="NZ_CP047652.1"/>
</dbReference>
<organism evidence="3 4">
    <name type="scientific">Aristophania vespae</name>
    <dbReference type="NCBI Taxonomy" id="2697033"/>
    <lineage>
        <taxon>Bacteria</taxon>
        <taxon>Pseudomonadati</taxon>
        <taxon>Pseudomonadota</taxon>
        <taxon>Alphaproteobacteria</taxon>
        <taxon>Acetobacterales</taxon>
        <taxon>Acetobacteraceae</taxon>
        <taxon>Aristophania</taxon>
    </lineage>
</organism>
<protein>
    <submittedName>
        <fullName evidence="3">Glycosyltransferase</fullName>
    </submittedName>
</protein>
<dbReference type="Pfam" id="PF13524">
    <property type="entry name" value="Glyco_trans_1_2"/>
    <property type="match status" value="1"/>
</dbReference>
<dbReference type="Proteomes" id="UP000463975">
    <property type="component" value="Chromosome"/>
</dbReference>
<evidence type="ECO:0000313" key="4">
    <source>
        <dbReference type="Proteomes" id="UP000463975"/>
    </source>
</evidence>
<dbReference type="AlphaFoldDB" id="A0A6P1NHD6"/>
<evidence type="ECO:0000313" key="3">
    <source>
        <dbReference type="EMBL" id="QHI95072.1"/>
    </source>
</evidence>
<proteinExistence type="predicted"/>
<dbReference type="Gene3D" id="3.40.50.2000">
    <property type="entry name" value="Glycogen Phosphorylase B"/>
    <property type="match status" value="1"/>
</dbReference>
<dbReference type="EMBL" id="CP047652">
    <property type="protein sequence ID" value="QHI95072.1"/>
    <property type="molecule type" value="Genomic_DNA"/>
</dbReference>
<reference evidence="3 4" key="1">
    <citation type="submission" date="2020-01" db="EMBL/GenBank/DDBJ databases">
        <title>Genome sequencing of strain KACC 21507.</title>
        <authorList>
            <person name="Heo J."/>
            <person name="Kim S.-J."/>
            <person name="Kim J.-S."/>
            <person name="Hong S.-B."/>
            <person name="Kwon S.-W."/>
        </authorList>
    </citation>
    <scope>NUCLEOTIDE SEQUENCE [LARGE SCALE GENOMIC DNA]</scope>
    <source>
        <strain evidence="3 4">KACC 21507</strain>
    </source>
</reference>
<gene>
    <name evidence="3" type="ORF">GT348_01035</name>
</gene>
<dbReference type="InterPro" id="IPR055259">
    <property type="entry name" value="YkvP/CgeB_Glyco_trans-like"/>
</dbReference>
<feature type="domain" description="Spore protein YkvP/CgeB glycosyl transferase-like" evidence="2">
    <location>
        <begin position="164"/>
        <end position="309"/>
    </location>
</feature>
<dbReference type="PANTHER" id="PTHR12526">
    <property type="entry name" value="GLYCOSYLTRANSFERASE"/>
    <property type="match status" value="1"/>
</dbReference>
<accession>A0A6P1NHD6</accession>
<sequence>MAVIYNTNYTHNSNSYLTLAISRAAEVIFGKENIVVADNMNLAALAASGEHDTLLCIDGQRLNLALMRRVRPAFKTMILWTFEDPFMQEFNVENGLLFDHIFTNDPSSVSAYFGKGHYLPLAASKWLHERPVRTANECDYDIFFAGTMWPNRVDVVRRVITAFPKARLKLVCPSNEYLPPLPEDIAALSIQWPTSHESFIDFANASTVTLTMFRNYASHGTVSQATAPGPRFFELALAGTAQVVEVADGMASEYCDVVEGVSLARNADEIVEAIAQLLNNKSARRRAAQAAQKSVLQMHLYEHRLEQIRDITQANFGKRPVKSVEKIERRRRLRVLLCTHSTLHEQEWGGVEVYQQVLCSLLGRDVEFFFWLRRGGFCRLLSASGQELECYDIAERDWQDILCDASEETLFSGVISQYNIDIVHFQHLGHHALSLPFIAKANGAGVLFSAHDFWLVSTRYNLLNRDMRYDESEFTTVLAMDVTLKVAEGVEYGGEQTRRAFIDRMLHHVDGMIFGTAHSKNLFHKIYPILDSKISLVNGVPSPDTTVPVVPKQYAPLKGRPLNVAIIGNFLRTKGADAVLALIELAHERHFHFHILGYVHQDYKDVLDRMDRSNVTVHGRYNVGNTELLQQADVALILSIWPETYCISLSEVWQNGLVPIVTDVGALHDRVSDGVNGFKVPINRPDIVLERLEILRSSERLRERMMKAITPDLWTHEGEYGQQLLDLYKTVAPNRDMGVAELQFDMGQLHYLPHDSWRHQAPPRHIFDPPIHRDLSICLPAHITDWFAIQGAECYVDDICHYVLGSGVETLFKSADEFHIRGWMFLPEITTAGQMYVVLIGEQEQAPLIFIECKREIRVDISRLFGGVPRRSGFSAQAGLRGKWCEGRYRIGLINVINNRGAFQLLSPGMEVKEGKIANIFTSTPSNALILESFRRVLLSDGLLRGIHLSHISDEKLFLKEQQRLPYFVDSFEPLDTELAFEENKGALNVRGWAFLEDMTRSGQLYIGFINEEKEEVAYFATERFARDDVQVVHREAPLCSGFKEVLRPWKGQVNKQNGQWNVVLINVVDGTYGFALTDFVVSFKEGRVEAVDRSAMTDKKSERLRSLLLQKL</sequence>
<keyword evidence="3" id="KW-0808">Transferase</keyword>
<keyword evidence="4" id="KW-1185">Reference proteome</keyword>
<dbReference type="Pfam" id="PF00534">
    <property type="entry name" value="Glycos_transf_1"/>
    <property type="match status" value="1"/>
</dbReference>
<evidence type="ECO:0000259" key="2">
    <source>
        <dbReference type="Pfam" id="PF13524"/>
    </source>
</evidence>
<dbReference type="KEGG" id="bomb:GT348_01035"/>
<dbReference type="InterPro" id="IPR001296">
    <property type="entry name" value="Glyco_trans_1"/>
</dbReference>
<dbReference type="SUPFAM" id="SSF53756">
    <property type="entry name" value="UDP-Glycosyltransferase/glycogen phosphorylase"/>
    <property type="match status" value="1"/>
</dbReference>
<dbReference type="GO" id="GO:0016757">
    <property type="term" value="F:glycosyltransferase activity"/>
    <property type="evidence" value="ECO:0007669"/>
    <property type="project" value="InterPro"/>
</dbReference>
<dbReference type="PANTHER" id="PTHR12526:SF630">
    <property type="entry name" value="GLYCOSYLTRANSFERASE"/>
    <property type="match status" value="1"/>
</dbReference>
<dbReference type="CDD" id="cd03801">
    <property type="entry name" value="GT4_PimA-like"/>
    <property type="match status" value="1"/>
</dbReference>
<feature type="domain" description="Glycosyl transferase family 1" evidence="1">
    <location>
        <begin position="561"/>
        <end position="708"/>
    </location>
</feature>